<protein>
    <submittedName>
        <fullName evidence="2">Uncharacterized protein</fullName>
    </submittedName>
</protein>
<name>A0ABN3VCE5_9PSEU</name>
<comment type="caution">
    <text evidence="2">The sequence shown here is derived from an EMBL/GenBank/DDBJ whole genome shotgun (WGS) entry which is preliminary data.</text>
</comment>
<accession>A0ABN3VCE5</accession>
<reference evidence="2 3" key="1">
    <citation type="journal article" date="2019" name="Int. J. Syst. Evol. Microbiol.">
        <title>The Global Catalogue of Microorganisms (GCM) 10K type strain sequencing project: providing services to taxonomists for standard genome sequencing and annotation.</title>
        <authorList>
            <consortium name="The Broad Institute Genomics Platform"/>
            <consortium name="The Broad Institute Genome Sequencing Center for Infectious Disease"/>
            <person name="Wu L."/>
            <person name="Ma J."/>
        </authorList>
    </citation>
    <scope>NUCLEOTIDE SEQUENCE [LARGE SCALE GENOMIC DNA]</scope>
    <source>
        <strain evidence="2 3">JCM 9383</strain>
    </source>
</reference>
<evidence type="ECO:0000256" key="1">
    <source>
        <dbReference type="SAM" id="MobiDB-lite"/>
    </source>
</evidence>
<organism evidence="2 3">
    <name type="scientific">Saccharopolyspora taberi</name>
    <dbReference type="NCBI Taxonomy" id="60895"/>
    <lineage>
        <taxon>Bacteria</taxon>
        <taxon>Bacillati</taxon>
        <taxon>Actinomycetota</taxon>
        <taxon>Actinomycetes</taxon>
        <taxon>Pseudonocardiales</taxon>
        <taxon>Pseudonocardiaceae</taxon>
        <taxon>Saccharopolyspora</taxon>
    </lineage>
</organism>
<evidence type="ECO:0000313" key="3">
    <source>
        <dbReference type="Proteomes" id="UP001500979"/>
    </source>
</evidence>
<keyword evidence="3" id="KW-1185">Reference proteome</keyword>
<feature type="compositionally biased region" description="Pro residues" evidence="1">
    <location>
        <begin position="69"/>
        <end position="81"/>
    </location>
</feature>
<dbReference type="EMBL" id="BAAAUX010000012">
    <property type="protein sequence ID" value="GAA2789773.1"/>
    <property type="molecule type" value="Genomic_DNA"/>
</dbReference>
<evidence type="ECO:0000313" key="2">
    <source>
        <dbReference type="EMBL" id="GAA2789773.1"/>
    </source>
</evidence>
<dbReference type="Proteomes" id="UP001500979">
    <property type="component" value="Unassembled WGS sequence"/>
</dbReference>
<feature type="region of interest" description="Disordered" evidence="1">
    <location>
        <begin position="1"/>
        <end position="106"/>
    </location>
</feature>
<gene>
    <name evidence="2" type="ORF">GCM10010470_25480</name>
</gene>
<feature type="compositionally biased region" description="Basic and acidic residues" evidence="1">
    <location>
        <begin position="53"/>
        <end position="63"/>
    </location>
</feature>
<proteinExistence type="predicted"/>
<sequence>MRTTPTEPQPDSPHSSRRPAWGPGAASAPEPPTQRNPNRQSRFGPGDLPGVWGRREPQNHEPYRTPNRPYGPPNLKPPDAPPHYETTESQSECSDCARNRARHRPR</sequence>